<feature type="compositionally biased region" description="Polar residues" evidence="7">
    <location>
        <begin position="793"/>
        <end position="809"/>
    </location>
</feature>
<evidence type="ECO:0008006" key="10">
    <source>
        <dbReference type="Google" id="ProtNLM"/>
    </source>
</evidence>
<evidence type="ECO:0000256" key="6">
    <source>
        <dbReference type="ARBA" id="ARBA00038019"/>
    </source>
</evidence>
<dbReference type="GO" id="GO:0071004">
    <property type="term" value="C:U2-type prespliceosome"/>
    <property type="evidence" value="ECO:0007669"/>
    <property type="project" value="TreeGrafter"/>
</dbReference>
<dbReference type="InterPro" id="IPR011990">
    <property type="entry name" value="TPR-like_helical_dom_sf"/>
</dbReference>
<evidence type="ECO:0000256" key="4">
    <source>
        <dbReference type="ARBA" id="ARBA00023187"/>
    </source>
</evidence>
<keyword evidence="5" id="KW-0539">Nucleus</keyword>
<dbReference type="EMBL" id="JAQQAF010000009">
    <property type="protein sequence ID" value="KAJ8458502.1"/>
    <property type="molecule type" value="Genomic_DNA"/>
</dbReference>
<dbReference type="GO" id="GO:0005685">
    <property type="term" value="C:U1 snRNP"/>
    <property type="evidence" value="ECO:0007669"/>
    <property type="project" value="TreeGrafter"/>
</dbReference>
<feature type="compositionally biased region" description="Polar residues" evidence="7">
    <location>
        <begin position="939"/>
        <end position="957"/>
    </location>
</feature>
<accession>A0AAV8PTJ0</accession>
<dbReference type="Gene3D" id="1.25.40.10">
    <property type="entry name" value="Tetratricopeptide repeat domain"/>
    <property type="match status" value="2"/>
</dbReference>
<proteinExistence type="inferred from homology"/>
<dbReference type="SUPFAM" id="SSF48452">
    <property type="entry name" value="TPR-like"/>
    <property type="match status" value="2"/>
</dbReference>
<dbReference type="PANTHER" id="PTHR17204:SF26">
    <property type="entry name" value="PRE-MRNA-PROCESSING FACTOR 39-2"/>
    <property type="match status" value="1"/>
</dbReference>
<reference evidence="8 9" key="1">
    <citation type="submission" date="2022-12" db="EMBL/GenBank/DDBJ databases">
        <title>Chromosome-scale assembly of the Ensete ventricosum genome.</title>
        <authorList>
            <person name="Dussert Y."/>
            <person name="Stocks J."/>
            <person name="Wendawek A."/>
            <person name="Woldeyes F."/>
            <person name="Nichols R.A."/>
            <person name="Borrell J.S."/>
        </authorList>
    </citation>
    <scope>NUCLEOTIDE SEQUENCE [LARGE SCALE GENOMIC DNA]</scope>
    <source>
        <strain evidence="9">cv. Maze</strain>
        <tissue evidence="8">Seeds</tissue>
    </source>
</reference>
<organism evidence="8 9">
    <name type="scientific">Ensete ventricosum</name>
    <name type="common">Abyssinian banana</name>
    <name type="synonym">Musa ensete</name>
    <dbReference type="NCBI Taxonomy" id="4639"/>
    <lineage>
        <taxon>Eukaryota</taxon>
        <taxon>Viridiplantae</taxon>
        <taxon>Streptophyta</taxon>
        <taxon>Embryophyta</taxon>
        <taxon>Tracheophyta</taxon>
        <taxon>Spermatophyta</taxon>
        <taxon>Magnoliopsida</taxon>
        <taxon>Liliopsida</taxon>
        <taxon>Zingiberales</taxon>
        <taxon>Musaceae</taxon>
        <taxon>Ensete</taxon>
    </lineage>
</organism>
<dbReference type="Pfam" id="PF23241">
    <property type="entry name" value="HAT_PRP39_C"/>
    <property type="match status" value="1"/>
</dbReference>
<name>A0AAV8PTJ0_ENSVE</name>
<gene>
    <name evidence="8" type="ORF">OPV22_031428</name>
</gene>
<feature type="region of interest" description="Disordered" evidence="7">
    <location>
        <begin position="936"/>
        <end position="957"/>
    </location>
</feature>
<keyword evidence="4" id="KW-0508">mRNA splicing</keyword>
<feature type="region of interest" description="Disordered" evidence="7">
    <location>
        <begin position="664"/>
        <end position="693"/>
    </location>
</feature>
<dbReference type="GO" id="GO:0000395">
    <property type="term" value="P:mRNA 5'-splice site recognition"/>
    <property type="evidence" value="ECO:0007669"/>
    <property type="project" value="TreeGrafter"/>
</dbReference>
<evidence type="ECO:0000256" key="5">
    <source>
        <dbReference type="ARBA" id="ARBA00023242"/>
    </source>
</evidence>
<keyword evidence="2" id="KW-0507">mRNA processing</keyword>
<dbReference type="FunFam" id="1.25.40.10:FF:000064">
    <property type="entry name" value="Putative pre-mrna-processing factor 39"/>
    <property type="match status" value="1"/>
</dbReference>
<feature type="compositionally biased region" description="Low complexity" evidence="7">
    <location>
        <begin position="772"/>
        <end position="782"/>
    </location>
</feature>
<evidence type="ECO:0000256" key="7">
    <source>
        <dbReference type="SAM" id="MobiDB-lite"/>
    </source>
</evidence>
<dbReference type="Proteomes" id="UP001222027">
    <property type="component" value="Unassembled WGS sequence"/>
</dbReference>
<protein>
    <recommendedName>
        <fullName evidence="10">Suppressor of forked domain-containing protein</fullName>
    </recommendedName>
</protein>
<keyword evidence="9" id="KW-1185">Reference proteome</keyword>
<dbReference type="GO" id="GO:0030627">
    <property type="term" value="F:pre-mRNA 5'-splice site binding"/>
    <property type="evidence" value="ECO:0007669"/>
    <property type="project" value="TreeGrafter"/>
</dbReference>
<comment type="caution">
    <text evidence="8">The sequence shown here is derived from an EMBL/GenBank/DDBJ whole genome shotgun (WGS) entry which is preliminary data.</text>
</comment>
<evidence type="ECO:0000313" key="9">
    <source>
        <dbReference type="Proteomes" id="UP001222027"/>
    </source>
</evidence>
<feature type="region of interest" description="Disordered" evidence="7">
    <location>
        <begin position="772"/>
        <end position="834"/>
    </location>
</feature>
<dbReference type="PANTHER" id="PTHR17204">
    <property type="entry name" value="PRE-MRNA PROCESSING PROTEIN PRP39-RELATED"/>
    <property type="match status" value="1"/>
</dbReference>
<dbReference type="InterPro" id="IPR003107">
    <property type="entry name" value="HAT"/>
</dbReference>
<comment type="subcellular location">
    <subcellularLocation>
        <location evidence="1">Nucleus</location>
    </subcellularLocation>
</comment>
<evidence type="ECO:0000256" key="2">
    <source>
        <dbReference type="ARBA" id="ARBA00022664"/>
    </source>
</evidence>
<dbReference type="GO" id="GO:0000243">
    <property type="term" value="C:commitment complex"/>
    <property type="evidence" value="ECO:0007669"/>
    <property type="project" value="TreeGrafter"/>
</dbReference>
<dbReference type="SMART" id="SM00386">
    <property type="entry name" value="HAT"/>
    <property type="match status" value="6"/>
</dbReference>
<dbReference type="FunFam" id="1.25.40.10:FF:000159">
    <property type="entry name" value="Tetratricopeptide repeat (TPR)-like superfamily protein"/>
    <property type="match status" value="1"/>
</dbReference>
<feature type="compositionally biased region" description="Basic and acidic residues" evidence="7">
    <location>
        <begin position="664"/>
        <end position="677"/>
    </location>
</feature>
<dbReference type="InterPro" id="IPR059164">
    <property type="entry name" value="HAT_PRP39_C"/>
</dbReference>
<comment type="similarity">
    <text evidence="6">Belongs to the PRP39 family.</text>
</comment>
<feature type="region of interest" description="Disordered" evidence="7">
    <location>
        <begin position="717"/>
        <end position="743"/>
    </location>
</feature>
<keyword evidence="3" id="KW-0677">Repeat</keyword>
<sequence length="957" mass="109376">MEDGAQESSEMDSVGYDWNNFQALLGDIPNDFESWTSLITHIEKAYPNDLERICLVYDAFLSEYPLCYGYWNKYASNRARLCTLHEVEEIYERAVQAIPYSVNLWVSYCTFGALSFEDPSDVRRLYERALSFVKKDYLCYQLWDKYIEFEYSLKQWSQLAHLYIRTLVFPTKKLQSYYERFERLIDMWSEVMGCQHDLDFPRENTPSHGLIDIKDSEYVEISKLIREFMDQKASKYQFKKFLSIGERLYQRSRQIDEKISCFEAHIRRNYFHVKPLDSGQLENWHHYLDFVETQGDFDWIVKLYERCLIACANYSEFWIRYVEFVEAKGGRELANHALTRAVTVFFKKVPAFCIYSAMFKEKIGDVSGARALFLQRDMDLRSNFFIETVYREANMEKRMGNTDVAYLIYEKAIELAKEKGNLNIIPNLYTNFARFTFVASGSFEAARGVFVKGIQQLPCKSILEGLIHFATIHGGASELPVLDKIIANVIEPESNVYGALGLQDREDISRSFLEFVDLYGNIHDIRKAWDRHRKLFPHIMRVPLNHTFVEKSSVHKSKTGRKGTVSAVSRNGCFDNSNPALDMHRVKHSTAQYNVDILSERDATSNLHLEMDKDSAKEIQGQDAKLPEQPMMEQSELHVITNEQVHEAPATAQETDVPLECSKIENDKPEHDSDDNIRPPSLDNLLINSPDSDSQQVTLNTLVETELSQEVITVPCGSKVHDGMDTVEASGCDEPDPLDMTLSTSSQADFQKDETRSHQATEPPAIAAELKLQQQQNAQSKSKSNHDLPVSIASPQVDSSGGSWTQMSYGRQAPEEVTSSHQHSQASQPQQGQVLAQVQNPYAVTSSQLLMDQSHPCQSQVWTSTQAQQANQIQLLYQMAAAQAYQTGNFAWAGQNMQHPGLVQQLQHQQQQRFDASEIQVQPTSSHLQAEEINLMKVEQTTAGSQSSTPQRTPTKQ</sequence>
<evidence type="ECO:0000256" key="1">
    <source>
        <dbReference type="ARBA" id="ARBA00004123"/>
    </source>
</evidence>
<feature type="compositionally biased region" description="Low complexity" evidence="7">
    <location>
        <begin position="819"/>
        <end position="834"/>
    </location>
</feature>
<dbReference type="AlphaFoldDB" id="A0AAV8PTJ0"/>
<evidence type="ECO:0000313" key="8">
    <source>
        <dbReference type="EMBL" id="KAJ8458502.1"/>
    </source>
</evidence>
<dbReference type="Pfam" id="PF23240">
    <property type="entry name" value="HAT_PRP39_N"/>
    <property type="match status" value="1"/>
</dbReference>
<evidence type="ECO:0000256" key="3">
    <source>
        <dbReference type="ARBA" id="ARBA00022737"/>
    </source>
</evidence>